<dbReference type="VEuPathDB" id="VectorBase:AFAF017723"/>
<protein>
    <submittedName>
        <fullName evidence="2">Uncharacterized protein</fullName>
    </submittedName>
</protein>
<dbReference type="EMBL" id="AXCN02000196">
    <property type="status" value="NOT_ANNOTATED_CDS"/>
    <property type="molecule type" value="Genomic_DNA"/>
</dbReference>
<dbReference type="PROSITE" id="PS51257">
    <property type="entry name" value="PROKAR_LIPOPROTEIN"/>
    <property type="match status" value="1"/>
</dbReference>
<evidence type="ECO:0000256" key="1">
    <source>
        <dbReference type="SAM" id="MobiDB-lite"/>
    </source>
</evidence>
<feature type="compositionally biased region" description="Basic and acidic residues" evidence="1">
    <location>
        <begin position="351"/>
        <end position="369"/>
    </location>
</feature>
<sequence length="369" mass="40146">MSARLSLWSSPPPQRISGMGLSLSGSCIECGIEDECDVIHCGVAYNAGPPAAGTFCGGDDSKRNGTEHTLTHSRLQDEPVERVNAELAVLHLARCDLILRHVRLILYLQLGGLLLQQVQLQHTLRLARLVQPLAVEGDGNPLVFSPSSFATLFSYASVVAVQDGKLPASSAQSDKLRSRLSKVEKLLRDESQLKFWLRLFGWMFVTTPLDELELANELSRWIDLSIDCCTSSSANEDYKQSVSQPSSVLELYCAVMDVVVCWGDALVTSLNGGTVIDGSFAADADGAAFVRIRLSILLDSSRVDEMRFDRMPDSRSTIELASRDATEAANVPATFDDSDDGSNPPTTVPGDPRDVSAKPELDVYDTPRK</sequence>
<organism evidence="2 3">
    <name type="scientific">Anopheles farauti</name>
    <dbReference type="NCBI Taxonomy" id="69004"/>
    <lineage>
        <taxon>Eukaryota</taxon>
        <taxon>Metazoa</taxon>
        <taxon>Ecdysozoa</taxon>
        <taxon>Arthropoda</taxon>
        <taxon>Hexapoda</taxon>
        <taxon>Insecta</taxon>
        <taxon>Pterygota</taxon>
        <taxon>Neoptera</taxon>
        <taxon>Endopterygota</taxon>
        <taxon>Diptera</taxon>
        <taxon>Nematocera</taxon>
        <taxon>Culicoidea</taxon>
        <taxon>Culicidae</taxon>
        <taxon>Anophelinae</taxon>
        <taxon>Anopheles</taxon>
    </lineage>
</organism>
<evidence type="ECO:0000313" key="3">
    <source>
        <dbReference type="Proteomes" id="UP000075886"/>
    </source>
</evidence>
<evidence type="ECO:0000313" key="2">
    <source>
        <dbReference type="EnsemblMetazoa" id="AFAF017723-PA"/>
    </source>
</evidence>
<reference evidence="3" key="1">
    <citation type="submission" date="2014-01" db="EMBL/GenBank/DDBJ databases">
        <title>The Genome Sequence of Anopheles farauti FAR1 (V2).</title>
        <authorList>
            <consortium name="The Broad Institute Genomics Platform"/>
            <person name="Neafsey D.E."/>
            <person name="Besansky N."/>
            <person name="Howell P."/>
            <person name="Walton C."/>
            <person name="Young S.K."/>
            <person name="Zeng Q."/>
            <person name="Gargeya S."/>
            <person name="Fitzgerald M."/>
            <person name="Haas B."/>
            <person name="Abouelleil A."/>
            <person name="Allen A.W."/>
            <person name="Alvarado L."/>
            <person name="Arachchi H.M."/>
            <person name="Berlin A.M."/>
            <person name="Chapman S.B."/>
            <person name="Gainer-Dewar J."/>
            <person name="Goldberg J."/>
            <person name="Griggs A."/>
            <person name="Gujja S."/>
            <person name="Hansen M."/>
            <person name="Howarth C."/>
            <person name="Imamovic A."/>
            <person name="Ireland A."/>
            <person name="Larimer J."/>
            <person name="McCowan C."/>
            <person name="Murphy C."/>
            <person name="Pearson M."/>
            <person name="Poon T.W."/>
            <person name="Priest M."/>
            <person name="Roberts A."/>
            <person name="Saif S."/>
            <person name="Shea T."/>
            <person name="Sisk P."/>
            <person name="Sykes S."/>
            <person name="Wortman J."/>
            <person name="Nusbaum C."/>
            <person name="Birren B."/>
        </authorList>
    </citation>
    <scope>NUCLEOTIDE SEQUENCE [LARGE SCALE GENOMIC DNA]</scope>
    <source>
        <strain evidence="3">FAR1</strain>
    </source>
</reference>
<dbReference type="Proteomes" id="UP000075886">
    <property type="component" value="Unassembled WGS sequence"/>
</dbReference>
<feature type="region of interest" description="Disordered" evidence="1">
    <location>
        <begin position="322"/>
        <end position="369"/>
    </location>
</feature>
<name>A0A182QVI8_9DIPT</name>
<accession>A0A182QVI8</accession>
<dbReference type="EnsemblMetazoa" id="AFAF017723-RA">
    <property type="protein sequence ID" value="AFAF017723-PA"/>
    <property type="gene ID" value="AFAF017723"/>
</dbReference>
<proteinExistence type="predicted"/>
<reference evidence="2" key="2">
    <citation type="submission" date="2020-05" db="UniProtKB">
        <authorList>
            <consortium name="EnsemblMetazoa"/>
        </authorList>
    </citation>
    <scope>IDENTIFICATION</scope>
    <source>
        <strain evidence="2">FAR1</strain>
    </source>
</reference>
<dbReference type="AlphaFoldDB" id="A0A182QVI8"/>
<keyword evidence="3" id="KW-1185">Reference proteome</keyword>